<organism evidence="2 3">
    <name type="scientific">Eschrichtius robustus</name>
    <name type="common">California gray whale</name>
    <name type="synonym">Eschrichtius gibbosus</name>
    <dbReference type="NCBI Taxonomy" id="9764"/>
    <lineage>
        <taxon>Eukaryota</taxon>
        <taxon>Metazoa</taxon>
        <taxon>Chordata</taxon>
        <taxon>Craniata</taxon>
        <taxon>Vertebrata</taxon>
        <taxon>Euteleostomi</taxon>
        <taxon>Mammalia</taxon>
        <taxon>Eutheria</taxon>
        <taxon>Laurasiatheria</taxon>
        <taxon>Artiodactyla</taxon>
        <taxon>Whippomorpha</taxon>
        <taxon>Cetacea</taxon>
        <taxon>Mysticeti</taxon>
        <taxon>Eschrichtiidae</taxon>
        <taxon>Eschrichtius</taxon>
    </lineage>
</organism>
<dbReference type="EMBL" id="JAIQCJ010002113">
    <property type="protein sequence ID" value="KAJ8782246.1"/>
    <property type="molecule type" value="Genomic_DNA"/>
</dbReference>
<evidence type="ECO:0000256" key="1">
    <source>
        <dbReference type="SAM" id="MobiDB-lite"/>
    </source>
</evidence>
<reference evidence="2 3" key="1">
    <citation type="submission" date="2022-11" db="EMBL/GenBank/DDBJ databases">
        <title>Whole genome sequence of Eschrichtius robustus ER-17-0199.</title>
        <authorList>
            <person name="Bruniche-Olsen A."/>
            <person name="Black A.N."/>
            <person name="Fields C.J."/>
            <person name="Walden K."/>
            <person name="Dewoody J.A."/>
        </authorList>
    </citation>
    <scope>NUCLEOTIDE SEQUENCE [LARGE SCALE GENOMIC DNA]</scope>
    <source>
        <strain evidence="2">ER-17-0199</strain>
        <tissue evidence="2">Blubber</tissue>
    </source>
</reference>
<feature type="region of interest" description="Disordered" evidence="1">
    <location>
        <begin position="121"/>
        <end position="219"/>
    </location>
</feature>
<feature type="compositionally biased region" description="Basic and acidic residues" evidence="1">
    <location>
        <begin position="1"/>
        <end position="11"/>
    </location>
</feature>
<name>A0AB34GP91_ESCRO</name>
<gene>
    <name evidence="2" type="ORF">J1605_010225</name>
</gene>
<feature type="compositionally biased region" description="Pro residues" evidence="1">
    <location>
        <begin position="58"/>
        <end position="67"/>
    </location>
</feature>
<dbReference type="AlphaFoldDB" id="A0AB34GP91"/>
<feature type="compositionally biased region" description="Low complexity" evidence="1">
    <location>
        <begin position="175"/>
        <end position="188"/>
    </location>
</feature>
<keyword evidence="3" id="KW-1185">Reference proteome</keyword>
<accession>A0AB34GP91</accession>
<sequence length="219" mass="22722">MGRLRDARWGLRDGASPTLQGTRELESPRPGNRGGRAKPRRAAMPREQSRGGRGQPEGPQPGAPPAPQREREPPAEVLHRALPGVVWPPARVSGLPAAAAAAAVASGLGGRSDVTAMAGIKGGLGALGGRRAARPPPERERGPTQAPHAASRGRARAAGPLRWRQNPDPRPRPPACALGAEVGAAASGKGRRGRRLVRQPPLSAELGSLAPTRRAPYGE</sequence>
<feature type="compositionally biased region" description="Basic and acidic residues" evidence="1">
    <location>
        <begin position="68"/>
        <end position="79"/>
    </location>
</feature>
<proteinExistence type="predicted"/>
<dbReference type="Proteomes" id="UP001159641">
    <property type="component" value="Unassembled WGS sequence"/>
</dbReference>
<feature type="region of interest" description="Disordered" evidence="1">
    <location>
        <begin position="1"/>
        <end position="80"/>
    </location>
</feature>
<feature type="compositionally biased region" description="Low complexity" evidence="1">
    <location>
        <begin position="146"/>
        <end position="164"/>
    </location>
</feature>
<protein>
    <submittedName>
        <fullName evidence="2">Uncharacterized protein</fullName>
    </submittedName>
</protein>
<evidence type="ECO:0000313" key="2">
    <source>
        <dbReference type="EMBL" id="KAJ8782246.1"/>
    </source>
</evidence>
<evidence type="ECO:0000313" key="3">
    <source>
        <dbReference type="Proteomes" id="UP001159641"/>
    </source>
</evidence>
<comment type="caution">
    <text evidence="2">The sequence shown here is derived from an EMBL/GenBank/DDBJ whole genome shotgun (WGS) entry which is preliminary data.</text>
</comment>